<protein>
    <submittedName>
        <fullName evidence="2">Putative transposase</fullName>
    </submittedName>
</protein>
<dbReference type="KEGG" id="spe:Spro_3067"/>
<evidence type="ECO:0000313" key="2">
    <source>
        <dbReference type="EMBL" id="ABV42168.1"/>
    </source>
</evidence>
<name>A8GGC8_SERP5</name>
<dbReference type="Pfam" id="PF01797">
    <property type="entry name" value="Y1_Tnp"/>
    <property type="match status" value="1"/>
</dbReference>
<accession>A8GGC8</accession>
<proteinExistence type="predicted"/>
<evidence type="ECO:0000259" key="1">
    <source>
        <dbReference type="Pfam" id="PF01797"/>
    </source>
</evidence>
<dbReference type="STRING" id="399741.Spro_3067"/>
<dbReference type="GO" id="GO:0006313">
    <property type="term" value="P:DNA transposition"/>
    <property type="evidence" value="ECO:0007669"/>
    <property type="project" value="InterPro"/>
</dbReference>
<dbReference type="SUPFAM" id="SSF143422">
    <property type="entry name" value="Transposase IS200-like"/>
    <property type="match status" value="1"/>
</dbReference>
<organism evidence="2">
    <name type="scientific">Serratia proteamaculans (strain 568)</name>
    <dbReference type="NCBI Taxonomy" id="399741"/>
    <lineage>
        <taxon>Bacteria</taxon>
        <taxon>Pseudomonadati</taxon>
        <taxon>Pseudomonadota</taxon>
        <taxon>Gammaproteobacteria</taxon>
        <taxon>Enterobacterales</taxon>
        <taxon>Yersiniaceae</taxon>
        <taxon>Serratia</taxon>
    </lineage>
</organism>
<dbReference type="Gene3D" id="3.30.70.1290">
    <property type="entry name" value="Transposase IS200-like"/>
    <property type="match status" value="1"/>
</dbReference>
<dbReference type="GO" id="GO:0003677">
    <property type="term" value="F:DNA binding"/>
    <property type="evidence" value="ECO:0007669"/>
    <property type="project" value="InterPro"/>
</dbReference>
<dbReference type="HOGENOM" id="CLU_101320_9_3_6"/>
<dbReference type="EMBL" id="CP000826">
    <property type="protein sequence ID" value="ABV42168.1"/>
    <property type="molecule type" value="Genomic_DNA"/>
</dbReference>
<reference evidence="2" key="1">
    <citation type="submission" date="2007-09" db="EMBL/GenBank/DDBJ databases">
        <title>Complete sequence of chromosome of Serratia proteamaculans 568.</title>
        <authorList>
            <consortium name="US DOE Joint Genome Institute"/>
            <person name="Copeland A."/>
            <person name="Lucas S."/>
            <person name="Lapidus A."/>
            <person name="Barry K."/>
            <person name="Glavina del Rio T."/>
            <person name="Dalin E."/>
            <person name="Tice H."/>
            <person name="Pitluck S."/>
            <person name="Chain P."/>
            <person name="Malfatti S."/>
            <person name="Shin M."/>
            <person name="Vergez L."/>
            <person name="Schmutz J."/>
            <person name="Larimer F."/>
            <person name="Land M."/>
            <person name="Hauser L."/>
            <person name="Kyrpides N."/>
            <person name="Kim E."/>
            <person name="Taghavi S."/>
            <person name="Newman L."/>
            <person name="Vangronsveld J."/>
            <person name="van der Lelie D."/>
            <person name="Richardson P."/>
        </authorList>
    </citation>
    <scope>NUCLEOTIDE SEQUENCE [LARGE SCALE GENOMIC DNA]</scope>
    <source>
        <strain evidence="2">568</strain>
    </source>
</reference>
<dbReference type="AlphaFoldDB" id="A8GGC8"/>
<gene>
    <name evidence="2" type="ordered locus">Spro_3067</name>
</gene>
<dbReference type="InterPro" id="IPR036515">
    <property type="entry name" value="Transposase_17_sf"/>
</dbReference>
<dbReference type="GO" id="GO:0004803">
    <property type="term" value="F:transposase activity"/>
    <property type="evidence" value="ECO:0007669"/>
    <property type="project" value="InterPro"/>
</dbReference>
<dbReference type="eggNOG" id="COG1943">
    <property type="taxonomic scope" value="Bacteria"/>
</dbReference>
<feature type="domain" description="Transposase IS200-like" evidence="1">
    <location>
        <begin position="14"/>
        <end position="45"/>
    </location>
</feature>
<dbReference type="InterPro" id="IPR002686">
    <property type="entry name" value="Transposase_17"/>
</dbReference>
<sequence>MIKEIDIRRGRHCTFLMQVHLVFVAKYRRKVFDQDAIEKLRSYFCQ</sequence>